<name>A0A0T8E9E8_STREE</name>
<dbReference type="AlphaFoldDB" id="A0A0T8E9E8"/>
<keyword evidence="1" id="KW-0238">DNA-binding</keyword>
<evidence type="ECO:0000313" key="1">
    <source>
        <dbReference type="EMBL" id="CIV04595.1"/>
    </source>
</evidence>
<dbReference type="CDD" id="cd00093">
    <property type="entry name" value="HTH_XRE"/>
    <property type="match status" value="1"/>
</dbReference>
<dbReference type="SUPFAM" id="SSF47413">
    <property type="entry name" value="lambda repressor-like DNA-binding domains"/>
    <property type="match status" value="1"/>
</dbReference>
<dbReference type="Proteomes" id="UP000040910">
    <property type="component" value="Unassembled WGS sequence"/>
</dbReference>
<dbReference type="SMART" id="SM00530">
    <property type="entry name" value="HTH_XRE"/>
    <property type="match status" value="1"/>
</dbReference>
<dbReference type="Pfam" id="PF12844">
    <property type="entry name" value="HTH_19"/>
    <property type="match status" value="1"/>
</dbReference>
<dbReference type="RefSeq" id="WP_016569689.1">
    <property type="nucleotide sequence ID" value="NZ_CFBY01000005.1"/>
</dbReference>
<dbReference type="PROSITE" id="PS50943">
    <property type="entry name" value="HTH_CROC1"/>
    <property type="match status" value="1"/>
</dbReference>
<gene>
    <name evidence="1" type="primary">immR_1</name>
    <name evidence="1" type="ORF">ERS019316_00197</name>
</gene>
<sequence>MYQRIRDLREDHDLTQKFVANLLSFSHTNYAKIKRGEVVLTADVLVQLSKLYDVSTDYLLGLTDCPDRIKRKIK</sequence>
<dbReference type="GO" id="GO:0003677">
    <property type="term" value="F:DNA binding"/>
    <property type="evidence" value="ECO:0007669"/>
    <property type="project" value="UniProtKB-KW"/>
</dbReference>
<proteinExistence type="predicted"/>
<organism evidence="1 2">
    <name type="scientific">Streptococcus pneumoniae</name>
    <dbReference type="NCBI Taxonomy" id="1313"/>
    <lineage>
        <taxon>Bacteria</taxon>
        <taxon>Bacillati</taxon>
        <taxon>Bacillota</taxon>
        <taxon>Bacilli</taxon>
        <taxon>Lactobacillales</taxon>
        <taxon>Streptococcaceae</taxon>
        <taxon>Streptococcus</taxon>
    </lineage>
</organism>
<dbReference type="Gene3D" id="1.10.260.40">
    <property type="entry name" value="lambda repressor-like DNA-binding domains"/>
    <property type="match status" value="1"/>
</dbReference>
<accession>A0A0T8E9E8</accession>
<reference evidence="1 2" key="1">
    <citation type="submission" date="2015-03" db="EMBL/GenBank/DDBJ databases">
        <authorList>
            <consortium name="Pathogen Informatics"/>
            <person name="Murphy D."/>
        </authorList>
    </citation>
    <scope>NUCLEOTIDE SEQUENCE [LARGE SCALE GENOMIC DNA]</scope>
    <source>
        <strain evidence="2">type strain: N</strain>
    </source>
</reference>
<protein>
    <submittedName>
        <fullName evidence="1">DNA-binding protein</fullName>
    </submittedName>
</protein>
<dbReference type="EMBL" id="CKLF01000002">
    <property type="protein sequence ID" value="CIV04595.1"/>
    <property type="molecule type" value="Genomic_DNA"/>
</dbReference>
<dbReference type="InterPro" id="IPR010982">
    <property type="entry name" value="Lambda_DNA-bd_dom_sf"/>
</dbReference>
<comment type="caution">
    <text evidence="1">The sequence shown here is derived from an EMBL/GenBank/DDBJ whole genome shotgun (WGS) entry which is preliminary data.</text>
</comment>
<evidence type="ECO:0000313" key="2">
    <source>
        <dbReference type="Proteomes" id="UP000040910"/>
    </source>
</evidence>
<dbReference type="InterPro" id="IPR001387">
    <property type="entry name" value="Cro/C1-type_HTH"/>
</dbReference>